<feature type="binding site" evidence="2">
    <location>
        <position position="139"/>
    </location>
    <ligand>
        <name>ATP</name>
        <dbReference type="ChEBI" id="CHEBI:30616"/>
    </ligand>
</feature>
<sequence length="323" mass="33551">MIAAFFAPIAGEAGLGLRDDAALLQAPQGRGIVLTKDLLVAGAHFFEDDPPDAIARKALRVNLSDLAAKAARPLGFLLGLALPPDWTADWLKRFAAGLGADAQNFDCPLLGGDTVKTSGPLTLSITALGAAPGHGMVRRDAARDGDALYVSGSIGDAALGLRLRLNREEDRHWIAALGAENAAFLADRYLLPQPRLGLIETLGEHARAAMDVSDGLAGDLAKMLALAGLTADVALADLPLSQAVRAALSARPELIETICCGGDDYEILCAVAPEKALALEAGAKAAGIELTRIGQAQRGAAAPIFRNTKGEALRLARASFSHF</sequence>
<accession>A0A2J7TGV3</accession>
<dbReference type="HAMAP" id="MF_02128">
    <property type="entry name" value="TMP_kinase"/>
    <property type="match status" value="1"/>
</dbReference>
<keyword evidence="2" id="KW-0547">Nucleotide-binding</keyword>
<dbReference type="Proteomes" id="UP000236286">
    <property type="component" value="Unassembled WGS sequence"/>
</dbReference>
<dbReference type="PIRSF" id="PIRSF005303">
    <property type="entry name" value="Thiam_monoph_kin"/>
    <property type="match status" value="1"/>
</dbReference>
<feature type="binding site" evidence="2">
    <location>
        <position position="65"/>
    </location>
    <ligand>
        <name>Mg(2+)</name>
        <dbReference type="ChEBI" id="CHEBI:18420"/>
        <label>2</label>
    </ligand>
</feature>
<comment type="pathway">
    <text evidence="2">Cofactor biosynthesis; thiamine diphosphate biosynthesis; thiamine diphosphate from thiamine phosphate: step 1/1.</text>
</comment>
<feature type="binding site" evidence="2">
    <location>
        <position position="35"/>
    </location>
    <ligand>
        <name>Mg(2+)</name>
        <dbReference type="ChEBI" id="CHEBI:18420"/>
        <label>4</label>
    </ligand>
</feature>
<comment type="function">
    <text evidence="2">Catalyzes the ATP-dependent phosphorylation of thiamine-monophosphate (TMP) to form thiamine-pyrophosphate (TPP), the active form of vitamin B1.</text>
</comment>
<dbReference type="InterPro" id="IPR010918">
    <property type="entry name" value="PurM-like_C_dom"/>
</dbReference>
<dbReference type="CDD" id="cd02194">
    <property type="entry name" value="ThiL"/>
    <property type="match status" value="1"/>
</dbReference>
<feature type="binding site" evidence="2">
    <location>
        <position position="44"/>
    </location>
    <ligand>
        <name>substrate</name>
    </ligand>
</feature>
<keyword evidence="2" id="KW-0067">ATP-binding</keyword>
<feature type="binding site" evidence="2">
    <location>
        <position position="214"/>
    </location>
    <ligand>
        <name>Mg(2+)</name>
        <dbReference type="ChEBI" id="CHEBI:18420"/>
        <label>5</label>
    </ligand>
</feature>
<comment type="similarity">
    <text evidence="2">Belongs to the thiamine-monophosphate kinase family.</text>
</comment>
<evidence type="ECO:0000256" key="1">
    <source>
        <dbReference type="ARBA" id="ARBA00022977"/>
    </source>
</evidence>
<organism evidence="5 6">
    <name type="scientific">Methylocella silvestris</name>
    <dbReference type="NCBI Taxonomy" id="199596"/>
    <lineage>
        <taxon>Bacteria</taxon>
        <taxon>Pseudomonadati</taxon>
        <taxon>Pseudomonadota</taxon>
        <taxon>Alphaproteobacteria</taxon>
        <taxon>Hyphomicrobiales</taxon>
        <taxon>Beijerinckiaceae</taxon>
        <taxon>Methylocella</taxon>
    </lineage>
</organism>
<dbReference type="GO" id="GO:0000287">
    <property type="term" value="F:magnesium ion binding"/>
    <property type="evidence" value="ECO:0007669"/>
    <property type="project" value="UniProtKB-UniRule"/>
</dbReference>
<dbReference type="Pfam" id="PF02769">
    <property type="entry name" value="AIRS_C"/>
    <property type="match status" value="1"/>
</dbReference>
<feature type="domain" description="PurM-like C-terminal" evidence="4">
    <location>
        <begin position="143"/>
        <end position="299"/>
    </location>
</feature>
<dbReference type="Pfam" id="PF00586">
    <property type="entry name" value="AIRS"/>
    <property type="match status" value="1"/>
</dbReference>
<comment type="miscellaneous">
    <text evidence="2">Reaction mechanism of ThiL seems to utilize a direct, inline transfer of the gamma-phosphate of ATP to TMP rather than a phosphorylated enzyme intermediate.</text>
</comment>
<keyword evidence="2" id="KW-0460">Magnesium</keyword>
<dbReference type="SUPFAM" id="SSF55326">
    <property type="entry name" value="PurM N-terminal domain-like"/>
    <property type="match status" value="1"/>
</dbReference>
<dbReference type="EC" id="2.7.4.16" evidence="2"/>
<dbReference type="InterPro" id="IPR016188">
    <property type="entry name" value="PurM-like_N"/>
</dbReference>
<dbReference type="PANTHER" id="PTHR30270:SF0">
    <property type="entry name" value="THIAMINE-MONOPHOSPHATE KINASE"/>
    <property type="match status" value="1"/>
</dbReference>
<feature type="binding site" evidence="2">
    <location>
        <position position="263"/>
    </location>
    <ligand>
        <name>substrate</name>
    </ligand>
</feature>
<dbReference type="AlphaFoldDB" id="A0A2J7TGV3"/>
<gene>
    <name evidence="2 5" type="primary">thiL</name>
    <name evidence="5" type="ORF">CR492_10340</name>
</gene>
<evidence type="ECO:0000259" key="4">
    <source>
        <dbReference type="Pfam" id="PF02769"/>
    </source>
</evidence>
<reference evidence="5 6" key="1">
    <citation type="submission" date="2017-10" db="EMBL/GenBank/DDBJ databases">
        <title>Genome announcement of Methylocella silvestris TVC from permafrost.</title>
        <authorList>
            <person name="Wang J."/>
            <person name="Geng K."/>
            <person name="Ul-Haque F."/>
            <person name="Crombie A.T."/>
            <person name="Street L.E."/>
            <person name="Wookey P.A."/>
            <person name="Murrell J.C."/>
            <person name="Pratscher J."/>
        </authorList>
    </citation>
    <scope>NUCLEOTIDE SEQUENCE [LARGE SCALE GENOMIC DNA]</scope>
    <source>
        <strain evidence="5 6">TVC</strain>
    </source>
</reference>
<feature type="binding site" evidence="2">
    <location>
        <position position="65"/>
    </location>
    <ligand>
        <name>Mg(2+)</name>
        <dbReference type="ChEBI" id="CHEBI:18420"/>
        <label>3</label>
    </ligand>
</feature>
<dbReference type="InterPro" id="IPR006283">
    <property type="entry name" value="ThiL-like"/>
</dbReference>
<evidence type="ECO:0000313" key="6">
    <source>
        <dbReference type="Proteomes" id="UP000236286"/>
    </source>
</evidence>
<dbReference type="NCBIfam" id="TIGR01379">
    <property type="entry name" value="thiL"/>
    <property type="match status" value="1"/>
</dbReference>
<comment type="caution">
    <text evidence="2">Lacks conserved residue(s) required for the propagation of feature annotation.</text>
</comment>
<evidence type="ECO:0000313" key="5">
    <source>
        <dbReference type="EMBL" id="PNG25986.1"/>
    </source>
</evidence>
<dbReference type="InterPro" id="IPR036921">
    <property type="entry name" value="PurM-like_N_sf"/>
</dbReference>
<dbReference type="GO" id="GO:0009228">
    <property type="term" value="P:thiamine biosynthetic process"/>
    <property type="evidence" value="ECO:0007669"/>
    <property type="project" value="UniProtKB-KW"/>
</dbReference>
<feature type="domain" description="PurM-like N-terminal" evidence="3">
    <location>
        <begin position="19"/>
        <end position="130"/>
    </location>
</feature>
<feature type="binding site" evidence="2">
    <location>
        <position position="113"/>
    </location>
    <ligand>
        <name>Mg(2+)</name>
        <dbReference type="ChEBI" id="CHEBI:18420"/>
        <label>1</label>
    </ligand>
</feature>
<feature type="binding site" evidence="2">
    <location>
        <position position="65"/>
    </location>
    <ligand>
        <name>Mg(2+)</name>
        <dbReference type="ChEBI" id="CHEBI:18420"/>
        <label>4</label>
    </ligand>
</feature>
<feature type="binding site" evidence="2">
    <location>
        <position position="20"/>
    </location>
    <ligand>
        <name>Mg(2+)</name>
        <dbReference type="ChEBI" id="CHEBI:18420"/>
        <label>4</label>
    </ligand>
</feature>
<dbReference type="GO" id="GO:0009030">
    <property type="term" value="F:thiamine-phosphate kinase activity"/>
    <property type="evidence" value="ECO:0007669"/>
    <property type="project" value="UniProtKB-UniRule"/>
</dbReference>
<dbReference type="SUPFAM" id="SSF56042">
    <property type="entry name" value="PurM C-terminal domain-like"/>
    <property type="match status" value="1"/>
</dbReference>
<dbReference type="GO" id="GO:0009229">
    <property type="term" value="P:thiamine diphosphate biosynthetic process"/>
    <property type="evidence" value="ECO:0007669"/>
    <property type="project" value="UniProtKB-UniRule"/>
</dbReference>
<dbReference type="EMBL" id="PDZR01000010">
    <property type="protein sequence ID" value="PNG25986.1"/>
    <property type="molecule type" value="Genomic_DNA"/>
</dbReference>
<keyword evidence="2" id="KW-0808">Transferase</keyword>
<name>A0A2J7TGV3_METSI</name>
<feature type="binding site" evidence="2">
    <location>
        <position position="20"/>
    </location>
    <ligand>
        <name>Mg(2+)</name>
        <dbReference type="ChEBI" id="CHEBI:18420"/>
        <label>3</label>
    </ligand>
</feature>
<feature type="binding site" evidence="2">
    <location>
        <position position="320"/>
    </location>
    <ligand>
        <name>substrate</name>
    </ligand>
</feature>
<feature type="binding site" evidence="2">
    <location>
        <position position="213"/>
    </location>
    <ligand>
        <name>ATP</name>
        <dbReference type="ChEBI" id="CHEBI:30616"/>
    </ligand>
</feature>
<keyword evidence="1 2" id="KW-0784">Thiamine biosynthesis</keyword>
<dbReference type="UniPathway" id="UPA00060">
    <property type="reaction ID" value="UER00142"/>
</dbReference>
<evidence type="ECO:0000256" key="2">
    <source>
        <dbReference type="HAMAP-Rule" id="MF_02128"/>
    </source>
</evidence>
<dbReference type="RefSeq" id="WP_102843671.1">
    <property type="nucleotide sequence ID" value="NZ_PDZR01000010.1"/>
</dbReference>
<proteinExistence type="inferred from homology"/>
<dbReference type="Gene3D" id="3.30.1330.10">
    <property type="entry name" value="PurM-like, N-terminal domain"/>
    <property type="match status" value="1"/>
</dbReference>
<feature type="binding site" evidence="2">
    <location>
        <begin position="112"/>
        <end position="113"/>
    </location>
    <ligand>
        <name>ATP</name>
        <dbReference type="ChEBI" id="CHEBI:30616"/>
    </ligand>
</feature>
<comment type="caution">
    <text evidence="5">The sequence shown here is derived from an EMBL/GenBank/DDBJ whole genome shotgun (WGS) entry which is preliminary data.</text>
</comment>
<comment type="catalytic activity">
    <reaction evidence="2">
        <text>thiamine phosphate + ATP = thiamine diphosphate + ADP</text>
        <dbReference type="Rhea" id="RHEA:15913"/>
        <dbReference type="ChEBI" id="CHEBI:30616"/>
        <dbReference type="ChEBI" id="CHEBI:37575"/>
        <dbReference type="ChEBI" id="CHEBI:58937"/>
        <dbReference type="ChEBI" id="CHEBI:456216"/>
        <dbReference type="EC" id="2.7.4.16"/>
    </reaction>
</comment>
<dbReference type="GO" id="GO:0005524">
    <property type="term" value="F:ATP binding"/>
    <property type="evidence" value="ECO:0007669"/>
    <property type="project" value="UniProtKB-UniRule"/>
</dbReference>
<keyword evidence="2" id="KW-0479">Metal-binding</keyword>
<evidence type="ECO:0000259" key="3">
    <source>
        <dbReference type="Pfam" id="PF00586"/>
    </source>
</evidence>
<protein>
    <recommendedName>
        <fullName evidence="2">Thiamine-monophosphate kinase</fullName>
        <shortName evidence="2">TMP kinase</shortName>
        <shortName evidence="2">Thiamine-phosphate kinase</shortName>
        <ecNumber evidence="2">2.7.4.16</ecNumber>
    </recommendedName>
</protein>
<keyword evidence="2 5" id="KW-0418">Kinase</keyword>
<dbReference type="Gene3D" id="3.90.650.10">
    <property type="entry name" value="PurM-like C-terminal domain"/>
    <property type="match status" value="1"/>
</dbReference>
<dbReference type="PANTHER" id="PTHR30270">
    <property type="entry name" value="THIAMINE-MONOPHOSPHATE KINASE"/>
    <property type="match status" value="1"/>
</dbReference>
<dbReference type="InterPro" id="IPR036676">
    <property type="entry name" value="PurM-like_C_sf"/>
</dbReference>
<feature type="binding site" evidence="2">
    <location>
        <position position="37"/>
    </location>
    <ligand>
        <name>Mg(2+)</name>
        <dbReference type="ChEBI" id="CHEBI:18420"/>
        <label>2</label>
    </ligand>
</feature>
<feature type="binding site" evidence="2">
    <location>
        <position position="211"/>
    </location>
    <ligand>
        <name>Mg(2+)</name>
        <dbReference type="ChEBI" id="CHEBI:18420"/>
        <label>3</label>
    </ligand>
</feature>
<feature type="binding site" evidence="2">
    <location>
        <position position="37"/>
    </location>
    <ligand>
        <name>Mg(2+)</name>
        <dbReference type="ChEBI" id="CHEBI:18420"/>
        <label>1</label>
    </ligand>
</feature>